<reference evidence="3 4" key="1">
    <citation type="journal article" date="2020" name="Microorganisms">
        <title>Osmotic Adaptation and Compatible Solute Biosynthesis of Phototrophic Bacteria as Revealed from Genome Analyses.</title>
        <authorList>
            <person name="Imhoff J.F."/>
            <person name="Rahn T."/>
            <person name="Kunzel S."/>
            <person name="Keller A."/>
            <person name="Neulinger S.C."/>
        </authorList>
    </citation>
    <scope>NUCLEOTIDE SEQUENCE [LARGE SCALE GENOMIC DNA]</scope>
    <source>
        <strain evidence="3 4">DSM 21303</strain>
    </source>
</reference>
<feature type="transmembrane region" description="Helical" evidence="1">
    <location>
        <begin position="20"/>
        <end position="42"/>
    </location>
</feature>
<evidence type="ECO:0000259" key="2">
    <source>
        <dbReference type="Pfam" id="PF13471"/>
    </source>
</evidence>
<dbReference type="InterPro" id="IPR053521">
    <property type="entry name" value="McjB-like"/>
</dbReference>
<comment type="caution">
    <text evidence="3">The sequence shown here is derived from an EMBL/GenBank/DDBJ whole genome shotgun (WGS) entry which is preliminary data.</text>
</comment>
<evidence type="ECO:0000313" key="4">
    <source>
        <dbReference type="Proteomes" id="UP001138802"/>
    </source>
</evidence>
<keyword evidence="1" id="KW-0472">Membrane</keyword>
<organism evidence="3 4">
    <name type="scientific">Thiocapsa imhoffii</name>
    <dbReference type="NCBI Taxonomy" id="382777"/>
    <lineage>
        <taxon>Bacteria</taxon>
        <taxon>Pseudomonadati</taxon>
        <taxon>Pseudomonadota</taxon>
        <taxon>Gammaproteobacteria</taxon>
        <taxon>Chromatiales</taxon>
        <taxon>Chromatiaceae</taxon>
        <taxon>Thiocapsa</taxon>
    </lineage>
</organism>
<gene>
    <name evidence="3" type="ORF">CKO25_19595</name>
</gene>
<keyword evidence="4" id="KW-1185">Reference proteome</keyword>
<dbReference type="InterPro" id="IPR032708">
    <property type="entry name" value="McjB_C"/>
</dbReference>
<dbReference type="Pfam" id="PF13471">
    <property type="entry name" value="Transglut_core3"/>
    <property type="match status" value="1"/>
</dbReference>
<dbReference type="AlphaFoldDB" id="A0A9X0WL78"/>
<sequence length="163" mass="17756">MPAHLPRKVATFARQPRFIQAWFLPTWILLGFGKALIFGVSFRRLAPRLGRRSGIAPWVPLLTPAQERRALLVGRAVRLAARHTPWDSNCFPQAVAARVLLGLYGVPYVLYFGLMRDPTEPANLKAHAWVAAGRVRVTGGTSFGQFTVVGCFVAPGLAGVAPA</sequence>
<dbReference type="EMBL" id="NRSD01000037">
    <property type="protein sequence ID" value="MBK1646801.1"/>
    <property type="molecule type" value="Genomic_DNA"/>
</dbReference>
<dbReference type="Proteomes" id="UP001138802">
    <property type="component" value="Unassembled WGS sequence"/>
</dbReference>
<feature type="domain" description="Microcin J25-processing protein McjB C-terminal" evidence="2">
    <location>
        <begin position="38"/>
        <end position="149"/>
    </location>
</feature>
<evidence type="ECO:0000256" key="1">
    <source>
        <dbReference type="SAM" id="Phobius"/>
    </source>
</evidence>
<proteinExistence type="predicted"/>
<keyword evidence="1" id="KW-1133">Transmembrane helix</keyword>
<keyword evidence="1" id="KW-0812">Transmembrane</keyword>
<evidence type="ECO:0000313" key="3">
    <source>
        <dbReference type="EMBL" id="MBK1646801.1"/>
    </source>
</evidence>
<name>A0A9X0WL78_9GAMM</name>
<protein>
    <recommendedName>
        <fullName evidence="2">Microcin J25-processing protein McjB C-terminal domain-containing protein</fullName>
    </recommendedName>
</protein>
<accession>A0A9X0WL78</accession>
<dbReference type="NCBIfam" id="NF033537">
    <property type="entry name" value="lasso_biosyn_B2"/>
    <property type="match status" value="1"/>
</dbReference>